<protein>
    <submittedName>
        <fullName evidence="8">Glutamate carboxypeptidase</fullName>
    </submittedName>
</protein>
<dbReference type="InterPro" id="IPR036264">
    <property type="entry name" value="Bact_exopeptidase_dim_dom"/>
</dbReference>
<organism evidence="8 9">
    <name type="scientific">Bosea lupini</name>
    <dbReference type="NCBI Taxonomy" id="1036779"/>
    <lineage>
        <taxon>Bacteria</taxon>
        <taxon>Pseudomonadati</taxon>
        <taxon>Pseudomonadota</taxon>
        <taxon>Alphaproteobacteria</taxon>
        <taxon>Hyphomicrobiales</taxon>
        <taxon>Boseaceae</taxon>
        <taxon>Bosea</taxon>
    </lineage>
</organism>
<dbReference type="Gene3D" id="3.30.70.360">
    <property type="match status" value="1"/>
</dbReference>
<evidence type="ECO:0000256" key="3">
    <source>
        <dbReference type="ARBA" id="ARBA00022801"/>
    </source>
</evidence>
<evidence type="ECO:0000256" key="4">
    <source>
        <dbReference type="ARBA" id="ARBA00022833"/>
    </source>
</evidence>
<dbReference type="RefSeq" id="WP_091831777.1">
    <property type="nucleotide sequence ID" value="NZ_FOAN01000002.1"/>
</dbReference>
<evidence type="ECO:0000256" key="1">
    <source>
        <dbReference type="ARBA" id="ARBA00001947"/>
    </source>
</evidence>
<dbReference type="NCBIfam" id="NF004788">
    <property type="entry name" value="PRK06133.1"/>
    <property type="match status" value="1"/>
</dbReference>
<sequence length="418" mass="44087">MFATGMARSALIATLMLATPALAAPQKPVLDAAEAEKPAYLATLEKLVSIESGSRDVQGLATIAALIAERLKALGGETELIDSAEPTRSPGKIALARFKGSGTRKIMLLAHMDTVYAKGMLAQQPFRIEGDRAYGLGIADDKHGVALILHTIALLNRIAARDYGTLTVLINGDEEIGSAGSRALITRLAAEQDAVFSCEGSGIGQDTLRLATSGVGSVQLKVTGRASHAGGSPEQGRNALYELAHQILQMRDLSKPEMGLKLNWTLASAGSVSNTIPAEAKAQGDMRALRMADFDLIEAAVRERIQNKLIPDTLVEATFTRGRPPLAPTEASRALGAHAKRIFGEIGRSLTIAERASGGGTDAAYAALQARGPVIEGFGLRGFGAHSNQNEYVALDSVVPRLYLLARMITDVSRGDAK</sequence>
<evidence type="ECO:0000313" key="8">
    <source>
        <dbReference type="EMBL" id="SEL01564.1"/>
    </source>
</evidence>
<dbReference type="CDD" id="cd03885">
    <property type="entry name" value="M20_CPDG2"/>
    <property type="match status" value="1"/>
</dbReference>
<dbReference type="InterPro" id="IPR011650">
    <property type="entry name" value="Peptidase_M20_dimer"/>
</dbReference>
<dbReference type="Pfam" id="PF01546">
    <property type="entry name" value="Peptidase_M20"/>
    <property type="match status" value="1"/>
</dbReference>
<dbReference type="PANTHER" id="PTHR43808">
    <property type="entry name" value="ACETYLORNITHINE DEACETYLASE"/>
    <property type="match status" value="1"/>
</dbReference>
<reference evidence="9" key="1">
    <citation type="submission" date="2016-10" db="EMBL/GenBank/DDBJ databases">
        <authorList>
            <person name="Varghese N."/>
            <person name="Submissions S."/>
        </authorList>
    </citation>
    <scope>NUCLEOTIDE SEQUENCE [LARGE SCALE GENOMIC DNA]</scope>
    <source>
        <strain evidence="9">LMG 26383,CCUG 61248,R- 45681</strain>
    </source>
</reference>
<feature type="domain" description="Peptidase M20 dimerisation" evidence="7">
    <location>
        <begin position="211"/>
        <end position="311"/>
    </location>
</feature>
<dbReference type="PANTHER" id="PTHR43808:SF10">
    <property type="entry name" value="BLL3749 PROTEIN"/>
    <property type="match status" value="1"/>
</dbReference>
<dbReference type="Gene3D" id="3.40.630.10">
    <property type="entry name" value="Zn peptidases"/>
    <property type="match status" value="1"/>
</dbReference>
<evidence type="ECO:0000256" key="6">
    <source>
        <dbReference type="SAM" id="SignalP"/>
    </source>
</evidence>
<proteinExistence type="predicted"/>
<comment type="cofactor">
    <cofactor evidence="1">
        <name>Zn(2+)</name>
        <dbReference type="ChEBI" id="CHEBI:29105"/>
    </cofactor>
</comment>
<keyword evidence="8" id="KW-0645">Protease</keyword>
<keyword evidence="4" id="KW-0862">Zinc</keyword>
<dbReference type="STRING" id="1036779.SAMN04515666_102607"/>
<dbReference type="InterPro" id="IPR002933">
    <property type="entry name" value="Peptidase_M20"/>
</dbReference>
<evidence type="ECO:0000313" key="9">
    <source>
        <dbReference type="Proteomes" id="UP000199664"/>
    </source>
</evidence>
<keyword evidence="3" id="KW-0378">Hydrolase</keyword>
<dbReference type="Pfam" id="PF07687">
    <property type="entry name" value="M20_dimer"/>
    <property type="match status" value="1"/>
</dbReference>
<dbReference type="AlphaFoldDB" id="A0A1H7LRI8"/>
<dbReference type="SUPFAM" id="SSF55031">
    <property type="entry name" value="Bacterial exopeptidase dimerisation domain"/>
    <property type="match status" value="1"/>
</dbReference>
<dbReference type="GO" id="GO:0004180">
    <property type="term" value="F:carboxypeptidase activity"/>
    <property type="evidence" value="ECO:0007669"/>
    <property type="project" value="UniProtKB-KW"/>
</dbReference>
<dbReference type="OrthoDB" id="9776600at2"/>
<name>A0A1H7LRI8_9HYPH</name>
<keyword evidence="6" id="KW-0732">Signal</keyword>
<keyword evidence="2" id="KW-0479">Metal-binding</keyword>
<feature type="active site" evidence="5">
    <location>
        <position position="113"/>
    </location>
</feature>
<evidence type="ECO:0000256" key="5">
    <source>
        <dbReference type="PIRSR" id="PIRSR037238-1"/>
    </source>
</evidence>
<evidence type="ECO:0000256" key="2">
    <source>
        <dbReference type="ARBA" id="ARBA00022723"/>
    </source>
</evidence>
<dbReference type="InterPro" id="IPR017150">
    <property type="entry name" value="Pept_M20_glutamate_carboxypep"/>
</dbReference>
<feature type="signal peptide" evidence="6">
    <location>
        <begin position="1"/>
        <end position="23"/>
    </location>
</feature>
<dbReference type="GO" id="GO:0046872">
    <property type="term" value="F:metal ion binding"/>
    <property type="evidence" value="ECO:0007669"/>
    <property type="project" value="UniProtKB-KW"/>
</dbReference>
<accession>A0A1H7LRI8</accession>
<dbReference type="SUPFAM" id="SSF53187">
    <property type="entry name" value="Zn-dependent exopeptidases"/>
    <property type="match status" value="1"/>
</dbReference>
<dbReference type="InterPro" id="IPR001261">
    <property type="entry name" value="ArgE/DapE_CS"/>
</dbReference>
<keyword evidence="9" id="KW-1185">Reference proteome</keyword>
<dbReference type="PIRSF" id="PIRSF037238">
    <property type="entry name" value="Carboxypeptidase_G2"/>
    <property type="match status" value="1"/>
</dbReference>
<dbReference type="Proteomes" id="UP000199664">
    <property type="component" value="Unassembled WGS sequence"/>
</dbReference>
<gene>
    <name evidence="8" type="ORF">SAMN04515666_102607</name>
</gene>
<dbReference type="InterPro" id="IPR050072">
    <property type="entry name" value="Peptidase_M20A"/>
</dbReference>
<dbReference type="EMBL" id="FOAN01000002">
    <property type="protein sequence ID" value="SEL01564.1"/>
    <property type="molecule type" value="Genomic_DNA"/>
</dbReference>
<evidence type="ECO:0000259" key="7">
    <source>
        <dbReference type="Pfam" id="PF07687"/>
    </source>
</evidence>
<feature type="active site" description="Proton acceptor" evidence="5">
    <location>
        <position position="174"/>
    </location>
</feature>
<dbReference type="PROSITE" id="PS00758">
    <property type="entry name" value="ARGE_DAPE_CPG2_1"/>
    <property type="match status" value="1"/>
</dbReference>
<keyword evidence="8" id="KW-0121">Carboxypeptidase</keyword>
<feature type="chain" id="PRO_5011548019" evidence="6">
    <location>
        <begin position="24"/>
        <end position="418"/>
    </location>
</feature>